<dbReference type="InterPro" id="IPR052177">
    <property type="entry name" value="Divisome_Glycosyl_Hydrolase"/>
</dbReference>
<dbReference type="OrthoDB" id="9773203at2"/>
<proteinExistence type="predicted"/>
<sequence length="504" mass="58387">MKKIFLIVLLALFTSCAALKQKLPEREFRGFWVATVVNIDWPKNGKDAIEKQKEDYLKILDFYDQLNFNTAIVQIRTAGDAFYPSDYAPWSQYLTGEQGIAPDTEENLLAWMISETHERGMEFHAWLNPYRATFDLNTTLLSEQHDYYTHPDWMVKYGKKYYYNPGEPAVQDHMIALIDEIVKNYTIDAIHFDDYFYPYKITGETFNDVAAFNLYKLPNQTIEDWRRSSIDSLIRKTHYAIKKEKPWVQFGVSPFGVWKNKATDSRGSDTQAGQTTYDDLYADPLLWMQEGWIDYIIPQAYWSIALPVASHKTIMEWWAANSPNTNLYMGNGPYKIRNNSDKAWDNKKELPNQIKLGRKTPNIQGNAFFSAKSLMNDHEDVVNILKRKYYSKIALNPSTPNRIGNKIAIPKIVRIHKTNTSVNIQFNGLENFRYGLAFGAKKSGKNQLKLKKLLRTKIPLSLNSITLSNTILKNKKKIALVFIDKFGQETQPIFINLDQIVPYD</sequence>
<reference evidence="4 5" key="1">
    <citation type="journal article" date="2010" name="Stand. Genomic Sci.">
        <title>Complete genome sequence of Cellulophaga algicola type strain (IC166).</title>
        <authorList>
            <person name="Abt B."/>
            <person name="Lu M."/>
            <person name="Misra M."/>
            <person name="Han C."/>
            <person name="Nolan M."/>
            <person name="Lucas S."/>
            <person name="Hammon N."/>
            <person name="Deshpande S."/>
            <person name="Cheng J.F."/>
            <person name="Tapia R."/>
            <person name="Goodwin L."/>
            <person name="Pitluck S."/>
            <person name="Liolios K."/>
            <person name="Pagani I."/>
            <person name="Ivanova N."/>
            <person name="Mavromatis K."/>
            <person name="Ovchinikova G."/>
            <person name="Pati A."/>
            <person name="Chen A."/>
            <person name="Palaniappan K."/>
            <person name="Land M."/>
            <person name="Hauser L."/>
            <person name="Chang Y.J."/>
            <person name="Jeffries C.D."/>
            <person name="Detter J.C."/>
            <person name="Brambilla E."/>
            <person name="Rohde M."/>
            <person name="Tindall B.J."/>
            <person name="Goker M."/>
            <person name="Woyke T."/>
            <person name="Bristow J."/>
            <person name="Eisen J.A."/>
            <person name="Markowitz V."/>
            <person name="Hugenholtz P."/>
            <person name="Kyrpides N.C."/>
            <person name="Klenk H.P."/>
            <person name="Lapidus A."/>
        </authorList>
    </citation>
    <scope>NUCLEOTIDE SEQUENCE [LARGE SCALE GENOMIC DNA]</scope>
    <source>
        <strain evidence="5">DSM 14237 / IC166 / ACAM 630</strain>
    </source>
</reference>
<dbReference type="PANTHER" id="PTHR43405:SF1">
    <property type="entry name" value="GLYCOSYL HYDROLASE DIGH"/>
    <property type="match status" value="1"/>
</dbReference>
<feature type="signal peptide" evidence="2">
    <location>
        <begin position="1"/>
        <end position="20"/>
    </location>
</feature>
<evidence type="ECO:0000313" key="4">
    <source>
        <dbReference type="EMBL" id="ADV50073.1"/>
    </source>
</evidence>
<dbReference type="Pfam" id="PF02638">
    <property type="entry name" value="GHL10"/>
    <property type="match status" value="1"/>
</dbReference>
<gene>
    <name evidence="4" type="ordered locus">Celal_2791</name>
</gene>
<evidence type="ECO:0000256" key="1">
    <source>
        <dbReference type="ARBA" id="ARBA00022729"/>
    </source>
</evidence>
<dbReference type="InterPro" id="IPR017853">
    <property type="entry name" value="GH"/>
</dbReference>
<dbReference type="AlphaFoldDB" id="E6XCT2"/>
<keyword evidence="5" id="KW-1185">Reference proteome</keyword>
<dbReference type="Proteomes" id="UP000008634">
    <property type="component" value="Chromosome"/>
</dbReference>
<dbReference type="STRING" id="688270.Celal_2791"/>
<keyword evidence="1 2" id="KW-0732">Signal</keyword>
<organism evidence="4 5">
    <name type="scientific">Cellulophaga algicola (strain DSM 14237 / IC166 / ACAM 630)</name>
    <dbReference type="NCBI Taxonomy" id="688270"/>
    <lineage>
        <taxon>Bacteria</taxon>
        <taxon>Pseudomonadati</taxon>
        <taxon>Bacteroidota</taxon>
        <taxon>Flavobacteriia</taxon>
        <taxon>Flavobacteriales</taxon>
        <taxon>Flavobacteriaceae</taxon>
        <taxon>Cellulophaga</taxon>
    </lineage>
</organism>
<feature type="chain" id="PRO_5003213001" description="Glycosyl hydrolase-like 10 domain-containing protein" evidence="2">
    <location>
        <begin position="21"/>
        <end position="504"/>
    </location>
</feature>
<name>E6XCT2_CELAD</name>
<evidence type="ECO:0000313" key="5">
    <source>
        <dbReference type="Proteomes" id="UP000008634"/>
    </source>
</evidence>
<accession>E6XCT2</accession>
<dbReference type="PANTHER" id="PTHR43405">
    <property type="entry name" value="GLYCOSYL HYDROLASE DIGH"/>
    <property type="match status" value="1"/>
</dbReference>
<dbReference type="RefSeq" id="WP_013551544.1">
    <property type="nucleotide sequence ID" value="NC_014934.1"/>
</dbReference>
<protein>
    <recommendedName>
        <fullName evidence="3">Glycosyl hydrolase-like 10 domain-containing protein</fullName>
    </recommendedName>
</protein>
<dbReference type="KEGG" id="cao:Celal_2791"/>
<dbReference type="SUPFAM" id="SSF51445">
    <property type="entry name" value="(Trans)glycosidases"/>
    <property type="match status" value="1"/>
</dbReference>
<dbReference type="eggNOG" id="COG1649">
    <property type="taxonomic scope" value="Bacteria"/>
</dbReference>
<feature type="domain" description="Glycosyl hydrolase-like 10" evidence="3">
    <location>
        <begin position="27"/>
        <end position="344"/>
    </location>
</feature>
<evidence type="ECO:0000256" key="2">
    <source>
        <dbReference type="SAM" id="SignalP"/>
    </source>
</evidence>
<evidence type="ECO:0000259" key="3">
    <source>
        <dbReference type="Pfam" id="PF02638"/>
    </source>
</evidence>
<dbReference type="PROSITE" id="PS51257">
    <property type="entry name" value="PROKAR_LIPOPROTEIN"/>
    <property type="match status" value="1"/>
</dbReference>
<dbReference type="EMBL" id="CP002453">
    <property type="protein sequence ID" value="ADV50073.1"/>
    <property type="molecule type" value="Genomic_DNA"/>
</dbReference>
<dbReference type="InterPro" id="IPR003790">
    <property type="entry name" value="GHL10"/>
</dbReference>
<dbReference type="HOGENOM" id="CLU_019247_2_1_10"/>
<dbReference type="Gene3D" id="3.20.20.80">
    <property type="entry name" value="Glycosidases"/>
    <property type="match status" value="1"/>
</dbReference>